<organism evidence="4 5">
    <name type="scientific">Neoarthrinium moseri</name>
    <dbReference type="NCBI Taxonomy" id="1658444"/>
    <lineage>
        <taxon>Eukaryota</taxon>
        <taxon>Fungi</taxon>
        <taxon>Dikarya</taxon>
        <taxon>Ascomycota</taxon>
        <taxon>Pezizomycotina</taxon>
        <taxon>Sordariomycetes</taxon>
        <taxon>Xylariomycetidae</taxon>
        <taxon>Amphisphaeriales</taxon>
        <taxon>Apiosporaceae</taxon>
        <taxon>Neoarthrinium</taxon>
    </lineage>
</organism>
<dbReference type="PROSITE" id="PS50048">
    <property type="entry name" value="ZN2_CY6_FUNGAL_2"/>
    <property type="match status" value="1"/>
</dbReference>
<evidence type="ECO:0000313" key="4">
    <source>
        <dbReference type="EMBL" id="KAI1881382.1"/>
    </source>
</evidence>
<protein>
    <recommendedName>
        <fullName evidence="3">Zn(2)-C6 fungal-type domain-containing protein</fullName>
    </recommendedName>
</protein>
<dbReference type="PANTHER" id="PTHR47655:SF2">
    <property type="entry name" value="QUINIC ACID UTILIZATION ACTIVATOR"/>
    <property type="match status" value="1"/>
</dbReference>
<evidence type="ECO:0000313" key="5">
    <source>
        <dbReference type="Proteomes" id="UP000829685"/>
    </source>
</evidence>
<dbReference type="Pfam" id="PF00172">
    <property type="entry name" value="Zn_clus"/>
    <property type="match status" value="1"/>
</dbReference>
<dbReference type="CDD" id="cd00067">
    <property type="entry name" value="GAL4"/>
    <property type="match status" value="1"/>
</dbReference>
<dbReference type="InterPro" id="IPR036864">
    <property type="entry name" value="Zn2-C6_fun-type_DNA-bd_sf"/>
</dbReference>
<reference evidence="4" key="1">
    <citation type="submission" date="2021-03" db="EMBL/GenBank/DDBJ databases">
        <title>Revisited historic fungal species revealed as producer of novel bioactive compounds through whole genome sequencing and comparative genomics.</title>
        <authorList>
            <person name="Vignolle G.A."/>
            <person name="Hochenegger N."/>
            <person name="Mach R.L."/>
            <person name="Mach-Aigner A.R."/>
            <person name="Javad Rahimi M."/>
            <person name="Salim K.A."/>
            <person name="Chan C.M."/>
            <person name="Lim L.B.L."/>
            <person name="Cai F."/>
            <person name="Druzhinina I.S."/>
            <person name="U'Ren J.M."/>
            <person name="Derntl C."/>
        </authorList>
    </citation>
    <scope>NUCLEOTIDE SEQUENCE</scope>
    <source>
        <strain evidence="4">TUCIM 5799</strain>
    </source>
</reference>
<dbReference type="SUPFAM" id="SSF57701">
    <property type="entry name" value="Zn2/Cys6 DNA-binding domain"/>
    <property type="match status" value="1"/>
</dbReference>
<comment type="caution">
    <text evidence="4">The sequence shown here is derived from an EMBL/GenBank/DDBJ whole genome shotgun (WGS) entry which is preliminary data.</text>
</comment>
<dbReference type="GO" id="GO:0045944">
    <property type="term" value="P:positive regulation of transcription by RNA polymerase II"/>
    <property type="evidence" value="ECO:0007669"/>
    <property type="project" value="TreeGrafter"/>
</dbReference>
<accession>A0A9P9WYF7</accession>
<keyword evidence="1" id="KW-0539">Nucleus</keyword>
<dbReference type="PANTHER" id="PTHR47655">
    <property type="entry name" value="QUINIC ACID UTILIZATION ACTIVATOR"/>
    <property type="match status" value="1"/>
</dbReference>
<dbReference type="InterPro" id="IPR052783">
    <property type="entry name" value="Metabolic/Drug-Res_Regulator"/>
</dbReference>
<dbReference type="SMART" id="SM00066">
    <property type="entry name" value="GAL4"/>
    <property type="match status" value="1"/>
</dbReference>
<evidence type="ECO:0000259" key="3">
    <source>
        <dbReference type="PROSITE" id="PS50048"/>
    </source>
</evidence>
<sequence length="385" mass="42279">MSDVESEDGRRASKKRKASRACDRCNVQHQPCDNASPKCSVCERAGTDCTYNRPIRKRGPRTGYTAQYGERLWGLVLQTNPEIEDLVLHTLATNTFGNTGVPNADYFKNNDHQAELVKRFNESRLGRFVQTGELPDLRTLKRSEASMSFATSAPVPLHQSPNSGEMGPSRGTGPRSRRSTLSATSKASPSINPHGAPQNPGEIYTLSEIFRKRGSHSETTASLPADDIIARKPSRDPAWQDFAAAGDNEIPAFDFNPNGFTNDYDALLRTPIQNGGLPSMRGPNQLSDLLKNASQPIADQDEAGAQSGGQQPVDFDFPDMNQWYESVPTETLLNLGFTGGDGMAQDFLDLCENPDPFESAPISPSGQNEDEEAVWRRLVMRGRFV</sequence>
<dbReference type="GO" id="GO:0008270">
    <property type="term" value="F:zinc ion binding"/>
    <property type="evidence" value="ECO:0007669"/>
    <property type="project" value="InterPro"/>
</dbReference>
<dbReference type="EMBL" id="JAFIMR010000001">
    <property type="protein sequence ID" value="KAI1881382.1"/>
    <property type="molecule type" value="Genomic_DNA"/>
</dbReference>
<feature type="domain" description="Zn(2)-C6 fungal-type" evidence="3">
    <location>
        <begin position="21"/>
        <end position="51"/>
    </location>
</feature>
<dbReference type="GO" id="GO:0000981">
    <property type="term" value="F:DNA-binding transcription factor activity, RNA polymerase II-specific"/>
    <property type="evidence" value="ECO:0007669"/>
    <property type="project" value="InterPro"/>
</dbReference>
<evidence type="ECO:0000256" key="1">
    <source>
        <dbReference type="ARBA" id="ARBA00023242"/>
    </source>
</evidence>
<feature type="compositionally biased region" description="Polar residues" evidence="2">
    <location>
        <begin position="181"/>
        <end position="191"/>
    </location>
</feature>
<feature type="region of interest" description="Disordered" evidence="2">
    <location>
        <begin position="1"/>
        <end position="20"/>
    </location>
</feature>
<dbReference type="InterPro" id="IPR001138">
    <property type="entry name" value="Zn2Cys6_DnaBD"/>
</dbReference>
<feature type="region of interest" description="Disordered" evidence="2">
    <location>
        <begin position="151"/>
        <end position="201"/>
    </location>
</feature>
<gene>
    <name evidence="4" type="ORF">JX265_000208</name>
</gene>
<keyword evidence="5" id="KW-1185">Reference proteome</keyword>
<proteinExistence type="predicted"/>
<evidence type="ECO:0000256" key="2">
    <source>
        <dbReference type="SAM" id="MobiDB-lite"/>
    </source>
</evidence>
<dbReference type="AlphaFoldDB" id="A0A9P9WYF7"/>
<name>A0A9P9WYF7_9PEZI</name>
<dbReference type="Gene3D" id="4.10.240.10">
    <property type="entry name" value="Zn(2)-C6 fungal-type DNA-binding domain"/>
    <property type="match status" value="1"/>
</dbReference>
<dbReference type="Proteomes" id="UP000829685">
    <property type="component" value="Unassembled WGS sequence"/>
</dbReference>